<feature type="region of interest" description="Disordered" evidence="4">
    <location>
        <begin position="507"/>
        <end position="533"/>
    </location>
</feature>
<dbReference type="SUPFAM" id="SSF54928">
    <property type="entry name" value="RNA-binding domain, RBD"/>
    <property type="match status" value="2"/>
</dbReference>
<keyword evidence="2 3" id="KW-0694">RNA-binding</keyword>
<dbReference type="PROSITE" id="PS50102">
    <property type="entry name" value="RRM"/>
    <property type="match status" value="3"/>
</dbReference>
<evidence type="ECO:0000313" key="7">
    <source>
        <dbReference type="Proteomes" id="UP001497392"/>
    </source>
</evidence>
<sequence>MSASMLAAHSAIPMQHQSSNQESSPQHYGRSEVMSSLDNISAGDTADADTRKLVILGLPWDTTEASLEQYFSQIGPLQEVVIMKDRTTGKSRGFGFVTFQQASDAAHAGNKEHMVDGRRCEAKYALPRGGGPAPRTTRIFVARIPPMVSDVEFRQYFERFGQVQDAYMPKDASKQSHRGIGFVTFSSSDSVEAVMSTPHSLNGQELAIDRATPKDKASSLLTLSRHEYASATAAQMKQQIHQLAAAAAAAASAYPAALAQLAAASSGAFSSDFAAASALAAGGAGGLLPYSGAQGGNMNYSAAVNGFGGRPGMDGSAGDAGRDYGRFSGRGSSAMPTSSGGSGGQMGGGQLGYEQSSGGQGDMFQPLHRDGSEQRSGDEQHRSPDLSTGSPLHDYSLVPGEHTAQAFQGLTFGGNGSGIGIGLGMLQQQQQASQTQGFQQQGGSMMLDADAQAQANAILRSLSAPQARSAVAAASGLSDAQIAGLLAGNVDAAQLVNSIVNGGILPSMPAPQRPPHRPLARSHGGYSSVKSNLEPRSGPRIFVGKLNKETTENDVKDYFKNFGYVMDVYLPRDKVNRSEHRGFGFVTFETEGAVMRISQHGQHQIRGSMVAIDSAVPRREEGTRTDDDMSASSMQVMDLAAAEDPSLGPARNHPQERLRHGYKPY</sequence>
<keyword evidence="7" id="KW-1185">Reference proteome</keyword>
<dbReference type="PANTHER" id="PTHR48032">
    <property type="entry name" value="RNA-BINDING PROTEIN MUSASHI HOMOLOG RBP6"/>
    <property type="match status" value="1"/>
</dbReference>
<feature type="domain" description="RRM" evidence="5">
    <location>
        <begin position="51"/>
        <end position="127"/>
    </location>
</feature>
<feature type="domain" description="RRM" evidence="5">
    <location>
        <begin position="539"/>
        <end position="617"/>
    </location>
</feature>
<feature type="domain" description="RRM" evidence="5">
    <location>
        <begin position="137"/>
        <end position="213"/>
    </location>
</feature>
<dbReference type="Pfam" id="PF00076">
    <property type="entry name" value="RRM_1"/>
    <property type="match status" value="3"/>
</dbReference>
<name>A0ABP1FVA4_9CHLO</name>
<dbReference type="SMART" id="SM00360">
    <property type="entry name" value="RRM"/>
    <property type="match status" value="3"/>
</dbReference>
<reference evidence="6 7" key="1">
    <citation type="submission" date="2024-06" db="EMBL/GenBank/DDBJ databases">
        <authorList>
            <person name="Kraege A."/>
            <person name="Thomma B."/>
        </authorList>
    </citation>
    <scope>NUCLEOTIDE SEQUENCE [LARGE SCALE GENOMIC DNA]</scope>
</reference>
<dbReference type="InterPro" id="IPR012677">
    <property type="entry name" value="Nucleotide-bd_a/b_plait_sf"/>
</dbReference>
<comment type="caution">
    <text evidence="6">The sequence shown here is derived from an EMBL/GenBank/DDBJ whole genome shotgun (WGS) entry which is preliminary data.</text>
</comment>
<protein>
    <submittedName>
        <fullName evidence="6">G6415 protein</fullName>
    </submittedName>
</protein>
<dbReference type="PANTHER" id="PTHR48032:SF6">
    <property type="entry name" value="RNA-BINDING (RRM_RBD_RNP MOTIFS) FAMILY PROTEIN"/>
    <property type="match status" value="1"/>
</dbReference>
<proteinExistence type="predicted"/>
<evidence type="ECO:0000256" key="3">
    <source>
        <dbReference type="PROSITE-ProRule" id="PRU00176"/>
    </source>
</evidence>
<evidence type="ECO:0000313" key="6">
    <source>
        <dbReference type="EMBL" id="CAL5223835.1"/>
    </source>
</evidence>
<keyword evidence="1" id="KW-0677">Repeat</keyword>
<dbReference type="InterPro" id="IPR000504">
    <property type="entry name" value="RRM_dom"/>
</dbReference>
<feature type="compositionally biased region" description="Gly residues" evidence="4">
    <location>
        <begin position="340"/>
        <end position="351"/>
    </location>
</feature>
<dbReference type="EMBL" id="CAXHTA020000009">
    <property type="protein sequence ID" value="CAL5223835.1"/>
    <property type="molecule type" value="Genomic_DNA"/>
</dbReference>
<dbReference type="InterPro" id="IPR035979">
    <property type="entry name" value="RBD_domain_sf"/>
</dbReference>
<evidence type="ECO:0000259" key="5">
    <source>
        <dbReference type="PROSITE" id="PS50102"/>
    </source>
</evidence>
<organism evidence="6 7">
    <name type="scientific">Coccomyxa viridis</name>
    <dbReference type="NCBI Taxonomy" id="1274662"/>
    <lineage>
        <taxon>Eukaryota</taxon>
        <taxon>Viridiplantae</taxon>
        <taxon>Chlorophyta</taxon>
        <taxon>core chlorophytes</taxon>
        <taxon>Trebouxiophyceae</taxon>
        <taxon>Trebouxiophyceae incertae sedis</taxon>
        <taxon>Coccomyxaceae</taxon>
        <taxon>Coccomyxa</taxon>
    </lineage>
</organism>
<dbReference type="Gene3D" id="3.30.70.330">
    <property type="match status" value="3"/>
</dbReference>
<feature type="compositionally biased region" description="Basic and acidic residues" evidence="4">
    <location>
        <begin position="367"/>
        <end position="384"/>
    </location>
</feature>
<feature type="region of interest" description="Disordered" evidence="4">
    <location>
        <begin position="314"/>
        <end position="397"/>
    </location>
</feature>
<evidence type="ECO:0000256" key="4">
    <source>
        <dbReference type="SAM" id="MobiDB-lite"/>
    </source>
</evidence>
<feature type="region of interest" description="Disordered" evidence="4">
    <location>
        <begin position="1"/>
        <end position="31"/>
    </location>
</feature>
<feature type="compositionally biased region" description="Polar residues" evidence="4">
    <location>
        <begin position="15"/>
        <end position="26"/>
    </location>
</feature>
<accession>A0ABP1FVA4</accession>
<feature type="region of interest" description="Disordered" evidence="4">
    <location>
        <begin position="642"/>
        <end position="665"/>
    </location>
</feature>
<gene>
    <name evidence="6" type="primary">g6415</name>
    <name evidence="6" type="ORF">VP750_LOCUS5494</name>
</gene>
<dbReference type="Proteomes" id="UP001497392">
    <property type="component" value="Unassembled WGS sequence"/>
</dbReference>
<evidence type="ECO:0000256" key="2">
    <source>
        <dbReference type="ARBA" id="ARBA00022884"/>
    </source>
</evidence>
<evidence type="ECO:0000256" key="1">
    <source>
        <dbReference type="ARBA" id="ARBA00022737"/>
    </source>
</evidence>